<evidence type="ECO:0000256" key="3">
    <source>
        <dbReference type="ARBA" id="ARBA00006164"/>
    </source>
</evidence>
<accession>A0A8C2LH45</accession>
<evidence type="ECO:0000256" key="2">
    <source>
        <dbReference type="ARBA" id="ARBA00004123"/>
    </source>
</evidence>
<evidence type="ECO:0000256" key="11">
    <source>
        <dbReference type="SAM" id="MobiDB-lite"/>
    </source>
</evidence>
<feature type="compositionally biased region" description="Basic residues" evidence="11">
    <location>
        <begin position="261"/>
        <end position="274"/>
    </location>
</feature>
<dbReference type="Ensembl" id="ENSCGRT00001003100.1">
    <property type="protein sequence ID" value="ENSCGRP00001002372.1"/>
    <property type="gene ID" value="ENSCGRG00001002557.1"/>
</dbReference>
<evidence type="ECO:0000313" key="14">
    <source>
        <dbReference type="Proteomes" id="UP000694386"/>
    </source>
</evidence>
<reference evidence="13" key="1">
    <citation type="submission" date="2025-08" db="UniProtKB">
        <authorList>
            <consortium name="Ensembl"/>
        </authorList>
    </citation>
    <scope>IDENTIFICATION</scope>
</reference>
<keyword evidence="8 10" id="KW-0539">Nucleus</keyword>
<dbReference type="Proteomes" id="UP000694386">
    <property type="component" value="Unplaced"/>
</dbReference>
<evidence type="ECO:0000256" key="5">
    <source>
        <dbReference type="ARBA" id="ARBA00022664"/>
    </source>
</evidence>
<feature type="compositionally biased region" description="Acidic residues" evidence="11">
    <location>
        <begin position="167"/>
        <end position="185"/>
    </location>
</feature>
<dbReference type="InterPro" id="IPR005037">
    <property type="entry name" value="PRP38"/>
</dbReference>
<organism evidence="13 14">
    <name type="scientific">Cricetulus griseus</name>
    <name type="common">Chinese hamster</name>
    <name type="synonym">Cricetulus barabensis griseus</name>
    <dbReference type="NCBI Taxonomy" id="10029"/>
    <lineage>
        <taxon>Eukaryota</taxon>
        <taxon>Metazoa</taxon>
        <taxon>Chordata</taxon>
        <taxon>Craniata</taxon>
        <taxon>Vertebrata</taxon>
        <taxon>Euteleostomi</taxon>
        <taxon>Mammalia</taxon>
        <taxon>Eutheria</taxon>
        <taxon>Euarchontoglires</taxon>
        <taxon>Glires</taxon>
        <taxon>Rodentia</taxon>
        <taxon>Myomorpha</taxon>
        <taxon>Muroidea</taxon>
        <taxon>Cricetidae</taxon>
        <taxon>Cricetinae</taxon>
        <taxon>Cricetulus</taxon>
    </lineage>
</organism>
<feature type="region of interest" description="Disordered" evidence="11">
    <location>
        <begin position="165"/>
        <end position="202"/>
    </location>
</feature>
<feature type="compositionally biased region" description="Basic residues" evidence="11">
    <location>
        <begin position="219"/>
        <end position="254"/>
    </location>
</feature>
<feature type="region of interest" description="Disordered" evidence="11">
    <location>
        <begin position="219"/>
        <end position="274"/>
    </location>
</feature>
<evidence type="ECO:0000313" key="13">
    <source>
        <dbReference type="Ensembl" id="ENSCGRP00001002372.1"/>
    </source>
</evidence>
<evidence type="ECO:0000256" key="7">
    <source>
        <dbReference type="ARBA" id="ARBA00023187"/>
    </source>
</evidence>
<proteinExistence type="inferred from homology"/>
<evidence type="ECO:0000256" key="6">
    <source>
        <dbReference type="ARBA" id="ARBA00022728"/>
    </source>
</evidence>
<dbReference type="AlphaFoldDB" id="A0A8C2LH45"/>
<comment type="function">
    <text evidence="1 10">Involved in pre-mRNA splicing as a component of the spliceosome.</text>
</comment>
<name>A0A8C2LH45_CRIGR</name>
<comment type="subunit">
    <text evidence="9">Component of the spliceosome B complex. Interacts (via N-terminal interaction domain) with ZMAT2 and MFAP1.</text>
</comment>
<comment type="similarity">
    <text evidence="3 10">Belongs to the PRP38 family.</text>
</comment>
<feature type="compositionally biased region" description="Basic and acidic residues" evidence="11">
    <location>
        <begin position="186"/>
        <end position="202"/>
    </location>
</feature>
<evidence type="ECO:0000256" key="10">
    <source>
        <dbReference type="RuleBase" id="RU367025"/>
    </source>
</evidence>
<dbReference type="GO" id="GO:0000398">
    <property type="term" value="P:mRNA splicing, via spliceosome"/>
    <property type="evidence" value="ECO:0007669"/>
    <property type="project" value="UniProtKB-UniRule"/>
</dbReference>
<comment type="subcellular location">
    <subcellularLocation>
        <location evidence="2 10">Nucleus</location>
    </subcellularLocation>
</comment>
<evidence type="ECO:0000256" key="4">
    <source>
        <dbReference type="ARBA" id="ARBA00018053"/>
    </source>
</evidence>
<keyword evidence="7 10" id="KW-0508">mRNA splicing</keyword>
<reference evidence="13" key="2">
    <citation type="submission" date="2025-09" db="UniProtKB">
        <authorList>
            <consortium name="Ensembl"/>
        </authorList>
    </citation>
    <scope>IDENTIFICATION</scope>
</reference>
<evidence type="ECO:0000256" key="1">
    <source>
        <dbReference type="ARBA" id="ARBA00002609"/>
    </source>
</evidence>
<protein>
    <recommendedName>
        <fullName evidence="4 10">Pre-mRNA-splicing factor 38A</fullName>
    </recommendedName>
</protein>
<keyword evidence="5 10" id="KW-0507">mRNA processing</keyword>
<dbReference type="InterPro" id="IPR024767">
    <property type="entry name" value="PRP38_C"/>
</dbReference>
<sequence length="274" mass="32918">MANHTVKYAHHNPQYMVEKIIRTRIYESKYWKEESYGLTAELVVNKAMELRFVGVVYGGNIKPTPFLGLTLKMLQIQPEKDIIVEFIKNEDFKYVHMLGALYMRLTGIAIDCYKYLEPLYNDYRKIKNELIDELLHSERVCDIILPRLQKRYVLEEAEQLEPRVSALEEDMDDVESSEEEEEEDEKLERVPSTDHRRRSYRDLDNPRCSPALCYRRSRSWSPRRRSRSPKRRKRHRSKSPRHHRSHHRSHRHRVTQSLLKGLRKATRRAREKMS</sequence>
<evidence type="ECO:0000259" key="12">
    <source>
        <dbReference type="Pfam" id="PF12871"/>
    </source>
</evidence>
<dbReference type="Pfam" id="PF03371">
    <property type="entry name" value="PRP38"/>
    <property type="match status" value="1"/>
</dbReference>
<dbReference type="PANTHER" id="PTHR23142">
    <property type="entry name" value="PRE-MRNA-SPLICING FACTOR 38A-RELATED"/>
    <property type="match status" value="1"/>
</dbReference>
<dbReference type="GO" id="GO:0071005">
    <property type="term" value="C:U2-type precatalytic spliceosome"/>
    <property type="evidence" value="ECO:0007669"/>
    <property type="project" value="UniProtKB-UniRule"/>
</dbReference>
<keyword evidence="6 10" id="KW-0747">Spliceosome</keyword>
<feature type="domain" description="Pre-mRNA-splicing factor 38 C-terminal" evidence="12">
    <location>
        <begin position="162"/>
        <end position="251"/>
    </location>
</feature>
<evidence type="ECO:0000256" key="8">
    <source>
        <dbReference type="ARBA" id="ARBA00023242"/>
    </source>
</evidence>
<evidence type="ECO:0000256" key="9">
    <source>
        <dbReference type="ARBA" id="ARBA00046984"/>
    </source>
</evidence>
<dbReference type="Pfam" id="PF12871">
    <property type="entry name" value="PRP38_assoc"/>
    <property type="match status" value="1"/>
</dbReference>